<dbReference type="GO" id="GO:0005789">
    <property type="term" value="C:endoplasmic reticulum membrane"/>
    <property type="evidence" value="ECO:0007669"/>
    <property type="project" value="TreeGrafter"/>
</dbReference>
<dbReference type="GeneID" id="94845276"/>
<feature type="transmembrane region" description="Helical" evidence="6">
    <location>
        <begin position="141"/>
        <end position="160"/>
    </location>
</feature>
<name>A0A1J4JJP0_9EUKA</name>
<evidence type="ECO:0000256" key="3">
    <source>
        <dbReference type="ARBA" id="ARBA00022692"/>
    </source>
</evidence>
<dbReference type="OrthoDB" id="438495at2759"/>
<dbReference type="GO" id="GO:0000139">
    <property type="term" value="C:Golgi membrane"/>
    <property type="evidence" value="ECO:0007669"/>
    <property type="project" value="TreeGrafter"/>
</dbReference>
<sequence>MASTKEDLRLFGLNISSLPKPVILIIGVVGIFVSFLLQGTAQETLAVKFHFNEIIFLTLVQFVSYFLFSSMFIFRVIAKKAKFHAPFYVYLFSGIPLCISMFSANISCNHLSYPTQVLFKSSKMVPLMIVGYVFMNKRYSLFEVCSVLLVTSGLIGISLSDIKAKNTFDSIGLITIFISLICDAISSNAQDKLFSTYKCEQSETIAMTYGIGSLLLLVASIVSGQLNNGITACIQNRELSLQVFYFAFLGAAGVQFVFLLIKSFGSLNAVMVTSLRKAFSICLSFLMFDNKKFTAFHAASIAAIFIGVGLNTLKGKLQKKKEVKSVSEMEKKMK</sequence>
<protein>
    <submittedName>
        <fullName evidence="7">Adenosine 3'-phospho 5'-phosphosulfate transporter 2</fullName>
    </submittedName>
</protein>
<evidence type="ECO:0000313" key="7">
    <source>
        <dbReference type="EMBL" id="OHS97739.1"/>
    </source>
</evidence>
<evidence type="ECO:0000256" key="1">
    <source>
        <dbReference type="ARBA" id="ARBA00004141"/>
    </source>
</evidence>
<dbReference type="Pfam" id="PF08449">
    <property type="entry name" value="UAA"/>
    <property type="match status" value="1"/>
</dbReference>
<comment type="subcellular location">
    <subcellularLocation>
        <location evidence="1">Membrane</location>
        <topology evidence="1">Multi-pass membrane protein</topology>
    </subcellularLocation>
</comment>
<evidence type="ECO:0000256" key="2">
    <source>
        <dbReference type="ARBA" id="ARBA00022448"/>
    </source>
</evidence>
<dbReference type="PANTHER" id="PTHR10778:SF8">
    <property type="entry name" value="ADENOSINE 3'-PHOSPHO 5'-PHOSPHOSULFATE TRANSPORTER 2"/>
    <property type="match status" value="1"/>
</dbReference>
<keyword evidence="8" id="KW-1185">Reference proteome</keyword>
<dbReference type="SUPFAM" id="SSF103481">
    <property type="entry name" value="Multidrug resistance efflux transporter EmrE"/>
    <property type="match status" value="1"/>
</dbReference>
<evidence type="ECO:0000256" key="5">
    <source>
        <dbReference type="ARBA" id="ARBA00023136"/>
    </source>
</evidence>
<keyword evidence="2" id="KW-0813">Transport</keyword>
<feature type="transmembrane region" description="Helical" evidence="6">
    <location>
        <begin position="166"/>
        <end position="185"/>
    </location>
</feature>
<evidence type="ECO:0000256" key="4">
    <source>
        <dbReference type="ARBA" id="ARBA00022989"/>
    </source>
</evidence>
<keyword evidence="3 6" id="KW-0812">Transmembrane</keyword>
<proteinExistence type="predicted"/>
<dbReference type="InterPro" id="IPR037185">
    <property type="entry name" value="EmrE-like"/>
</dbReference>
<feature type="transmembrane region" description="Helical" evidence="6">
    <location>
        <begin position="206"/>
        <end position="223"/>
    </location>
</feature>
<feature type="transmembrane region" description="Helical" evidence="6">
    <location>
        <begin position="21"/>
        <end position="42"/>
    </location>
</feature>
<accession>A0A1J4JJP0</accession>
<gene>
    <name evidence="7" type="ORF">TRFO_35984</name>
</gene>
<reference evidence="7" key="1">
    <citation type="submission" date="2016-10" db="EMBL/GenBank/DDBJ databases">
        <authorList>
            <person name="Benchimol M."/>
            <person name="Almeida L.G."/>
            <person name="Vasconcelos A.T."/>
            <person name="Perreira-Neves A."/>
            <person name="Rosa I.A."/>
            <person name="Tasca T."/>
            <person name="Bogo M.R."/>
            <person name="de Souza W."/>
        </authorList>
    </citation>
    <scope>NUCLEOTIDE SEQUENCE [LARGE SCALE GENOMIC DNA]</scope>
    <source>
        <strain evidence="7">K</strain>
    </source>
</reference>
<dbReference type="PANTHER" id="PTHR10778">
    <property type="entry name" value="SOLUTE CARRIER FAMILY 35 MEMBER B"/>
    <property type="match status" value="1"/>
</dbReference>
<feature type="transmembrane region" description="Helical" evidence="6">
    <location>
        <begin position="243"/>
        <end position="261"/>
    </location>
</feature>
<dbReference type="Proteomes" id="UP000179807">
    <property type="component" value="Unassembled WGS sequence"/>
</dbReference>
<keyword evidence="4 6" id="KW-1133">Transmembrane helix</keyword>
<feature type="transmembrane region" description="Helical" evidence="6">
    <location>
        <begin position="54"/>
        <end position="75"/>
    </location>
</feature>
<keyword evidence="5 6" id="KW-0472">Membrane</keyword>
<dbReference type="EMBL" id="MLAK01001097">
    <property type="protein sequence ID" value="OHS97739.1"/>
    <property type="molecule type" value="Genomic_DNA"/>
</dbReference>
<dbReference type="VEuPathDB" id="TrichDB:TRFO_35984"/>
<dbReference type="AlphaFoldDB" id="A0A1J4JJP0"/>
<comment type="caution">
    <text evidence="7">The sequence shown here is derived from an EMBL/GenBank/DDBJ whole genome shotgun (WGS) entry which is preliminary data.</text>
</comment>
<dbReference type="InterPro" id="IPR013657">
    <property type="entry name" value="SCL35B1-4/HUT1"/>
</dbReference>
<feature type="transmembrane region" description="Helical" evidence="6">
    <location>
        <begin position="294"/>
        <end position="313"/>
    </location>
</feature>
<feature type="transmembrane region" description="Helical" evidence="6">
    <location>
        <begin position="87"/>
        <end position="105"/>
    </location>
</feature>
<dbReference type="RefSeq" id="XP_068350876.1">
    <property type="nucleotide sequence ID" value="XM_068510572.1"/>
</dbReference>
<dbReference type="GO" id="GO:0046964">
    <property type="term" value="F:3'-phosphoadenosine 5'-phosphosulfate transmembrane transporter activity"/>
    <property type="evidence" value="ECO:0007669"/>
    <property type="project" value="TreeGrafter"/>
</dbReference>
<organism evidence="7 8">
    <name type="scientific">Tritrichomonas foetus</name>
    <dbReference type="NCBI Taxonomy" id="1144522"/>
    <lineage>
        <taxon>Eukaryota</taxon>
        <taxon>Metamonada</taxon>
        <taxon>Parabasalia</taxon>
        <taxon>Tritrichomonadida</taxon>
        <taxon>Tritrichomonadidae</taxon>
        <taxon>Tritrichomonas</taxon>
    </lineage>
</organism>
<evidence type="ECO:0000256" key="6">
    <source>
        <dbReference type="SAM" id="Phobius"/>
    </source>
</evidence>
<evidence type="ECO:0000313" key="8">
    <source>
        <dbReference type="Proteomes" id="UP000179807"/>
    </source>
</evidence>